<dbReference type="Proteomes" id="UP000324800">
    <property type="component" value="Unassembled WGS sequence"/>
</dbReference>
<evidence type="ECO:0000256" key="3">
    <source>
        <dbReference type="SAM" id="Coils"/>
    </source>
</evidence>
<feature type="domain" description="C2" evidence="4">
    <location>
        <begin position="53"/>
        <end position="175"/>
    </location>
</feature>
<evidence type="ECO:0000259" key="4">
    <source>
        <dbReference type="PROSITE" id="PS50004"/>
    </source>
</evidence>
<dbReference type="AlphaFoldDB" id="A0A5J4VG34"/>
<dbReference type="GO" id="GO:0005509">
    <property type="term" value="F:calcium ion binding"/>
    <property type="evidence" value="ECO:0007669"/>
    <property type="project" value="TreeGrafter"/>
</dbReference>
<dbReference type="Pfam" id="PF00168">
    <property type="entry name" value="C2"/>
    <property type="match status" value="2"/>
</dbReference>
<dbReference type="InterPro" id="IPR000008">
    <property type="entry name" value="C2_dom"/>
</dbReference>
<evidence type="ECO:0000313" key="5">
    <source>
        <dbReference type="EMBL" id="KAA6381425.1"/>
    </source>
</evidence>
<feature type="domain" description="C2" evidence="4">
    <location>
        <begin position="229"/>
        <end position="341"/>
    </location>
</feature>
<evidence type="ECO:0000256" key="1">
    <source>
        <dbReference type="ARBA" id="ARBA00022723"/>
    </source>
</evidence>
<dbReference type="OrthoDB" id="419768at2759"/>
<dbReference type="PROSITE" id="PS50004">
    <property type="entry name" value="C2"/>
    <property type="match status" value="2"/>
</dbReference>
<dbReference type="InterPro" id="IPR035892">
    <property type="entry name" value="C2_domain_sf"/>
</dbReference>
<evidence type="ECO:0000313" key="6">
    <source>
        <dbReference type="Proteomes" id="UP000324800"/>
    </source>
</evidence>
<protein>
    <recommendedName>
        <fullName evidence="4">C2 domain-containing protein</fullName>
    </recommendedName>
</protein>
<organism evidence="5 6">
    <name type="scientific">Streblomastix strix</name>
    <dbReference type="NCBI Taxonomy" id="222440"/>
    <lineage>
        <taxon>Eukaryota</taxon>
        <taxon>Metamonada</taxon>
        <taxon>Preaxostyla</taxon>
        <taxon>Oxymonadida</taxon>
        <taxon>Streblomastigidae</taxon>
        <taxon>Streblomastix</taxon>
    </lineage>
</organism>
<feature type="coiled-coil region" evidence="3">
    <location>
        <begin position="219"/>
        <end position="248"/>
    </location>
</feature>
<dbReference type="SUPFAM" id="SSF49562">
    <property type="entry name" value="C2 domain (Calcium/lipid-binding domain, CaLB)"/>
    <property type="match status" value="2"/>
</dbReference>
<feature type="coiled-coil region" evidence="3">
    <location>
        <begin position="18"/>
        <end position="47"/>
    </location>
</feature>
<dbReference type="PANTHER" id="PTHR45911">
    <property type="entry name" value="C2 DOMAIN-CONTAINING PROTEIN"/>
    <property type="match status" value="1"/>
</dbReference>
<sequence length="341" mass="39749">GLGKVIFWMLYTPGDEWIKKYEEEALRKKKEDEQIRKNKELENFRKQESERIKLDEEKKKKEVDDAKYVKGVVKFSNISVRNLPKMDIGGKADPFVLFRMGDSEKQTSIVKSVLNYDYIDEEYEVIYDPSKMKGQGIVDVEVYDYDTIGGNDIIGINSVDILPSMNKEIKVELFLQPKKSKKDFESSKSIILQEEPDQGLGKVIFSMLYTPDLEFIQKNKEIQLRNQRRAEELRQQEQENQMKNSDNQYVKGNVNFSNIQVQNLPMMDFNGKSDPFVLLRLGNEEKKTSTALGTLNYQYKNESFDFTYDPAVTQERKVEIEVYDYDNEIGNDFIGTANMDV</sequence>
<dbReference type="EMBL" id="SNRW01007329">
    <property type="protein sequence ID" value="KAA6381425.1"/>
    <property type="molecule type" value="Genomic_DNA"/>
</dbReference>
<proteinExistence type="predicted"/>
<accession>A0A5J4VG34</accession>
<dbReference type="SMART" id="SM00239">
    <property type="entry name" value="C2"/>
    <property type="match status" value="2"/>
</dbReference>
<dbReference type="GO" id="GO:0016020">
    <property type="term" value="C:membrane"/>
    <property type="evidence" value="ECO:0007669"/>
    <property type="project" value="TreeGrafter"/>
</dbReference>
<feature type="non-terminal residue" evidence="5">
    <location>
        <position position="1"/>
    </location>
</feature>
<evidence type="ECO:0000256" key="2">
    <source>
        <dbReference type="ARBA" id="ARBA00022837"/>
    </source>
</evidence>
<comment type="caution">
    <text evidence="5">The sequence shown here is derived from an EMBL/GenBank/DDBJ whole genome shotgun (WGS) entry which is preliminary data.</text>
</comment>
<keyword evidence="3" id="KW-0175">Coiled coil</keyword>
<keyword evidence="1" id="KW-0479">Metal-binding</keyword>
<keyword evidence="2" id="KW-0106">Calcium</keyword>
<gene>
    <name evidence="5" type="ORF">EZS28_023045</name>
</gene>
<dbReference type="Gene3D" id="2.60.40.150">
    <property type="entry name" value="C2 domain"/>
    <property type="match status" value="2"/>
</dbReference>
<name>A0A5J4VG34_9EUKA</name>
<dbReference type="CDD" id="cd00030">
    <property type="entry name" value="C2"/>
    <property type="match status" value="1"/>
</dbReference>
<dbReference type="PANTHER" id="PTHR45911:SF4">
    <property type="entry name" value="MULTIPLE C2 AND TRANSMEMBRANE DOMAIN-CONTAINING PROTEIN"/>
    <property type="match status" value="1"/>
</dbReference>
<reference evidence="5 6" key="1">
    <citation type="submission" date="2019-03" db="EMBL/GenBank/DDBJ databases">
        <title>Single cell metagenomics reveals metabolic interactions within the superorganism composed of flagellate Streblomastix strix and complex community of Bacteroidetes bacteria on its surface.</title>
        <authorList>
            <person name="Treitli S.C."/>
            <person name="Kolisko M."/>
            <person name="Husnik F."/>
            <person name="Keeling P."/>
            <person name="Hampl V."/>
        </authorList>
    </citation>
    <scope>NUCLEOTIDE SEQUENCE [LARGE SCALE GENOMIC DNA]</scope>
    <source>
        <strain evidence="5">ST1C</strain>
    </source>
</reference>